<dbReference type="InterPro" id="IPR006045">
    <property type="entry name" value="Cupin_1"/>
</dbReference>
<feature type="signal peptide" evidence="1">
    <location>
        <begin position="1"/>
        <end position="22"/>
    </location>
</feature>
<gene>
    <name evidence="3" type="ORF">RJ639_025117</name>
</gene>
<reference evidence="3" key="1">
    <citation type="submission" date="2022-12" db="EMBL/GenBank/DDBJ databases">
        <title>Draft genome assemblies for two species of Escallonia (Escalloniales).</title>
        <authorList>
            <person name="Chanderbali A."/>
            <person name="Dervinis C."/>
            <person name="Anghel I."/>
            <person name="Soltis D."/>
            <person name="Soltis P."/>
            <person name="Zapata F."/>
        </authorList>
    </citation>
    <scope>NUCLEOTIDE SEQUENCE</scope>
    <source>
        <strain evidence="3">UCBG64.0493</strain>
        <tissue evidence="3">Leaf</tissue>
    </source>
</reference>
<feature type="chain" id="PRO_5041725971" description="Cupin type-1 domain-containing protein" evidence="1">
    <location>
        <begin position="23"/>
        <end position="126"/>
    </location>
</feature>
<organism evidence="3 4">
    <name type="scientific">Escallonia herrerae</name>
    <dbReference type="NCBI Taxonomy" id="1293975"/>
    <lineage>
        <taxon>Eukaryota</taxon>
        <taxon>Viridiplantae</taxon>
        <taxon>Streptophyta</taxon>
        <taxon>Embryophyta</taxon>
        <taxon>Tracheophyta</taxon>
        <taxon>Spermatophyta</taxon>
        <taxon>Magnoliopsida</taxon>
        <taxon>eudicotyledons</taxon>
        <taxon>Gunneridae</taxon>
        <taxon>Pentapetalae</taxon>
        <taxon>asterids</taxon>
        <taxon>campanulids</taxon>
        <taxon>Escalloniales</taxon>
        <taxon>Escalloniaceae</taxon>
        <taxon>Escallonia</taxon>
    </lineage>
</organism>
<comment type="caution">
    <text evidence="3">The sequence shown here is derived from an EMBL/GenBank/DDBJ whole genome shotgun (WGS) entry which is preliminary data.</text>
</comment>
<evidence type="ECO:0000259" key="2">
    <source>
        <dbReference type="Pfam" id="PF00190"/>
    </source>
</evidence>
<sequence>MVKTILFLCFVALVICSHVAFAFDSAPLQDICVADFKSSARTNGLACKKPESVKAKDFFFRVGLVHFQHNVGHGNAVAIGAWNTQYPGLITTASNVFKSNPPIADEVLAKAFQVDQSIVDFIKSKV</sequence>
<proteinExistence type="predicted"/>
<name>A0AA88UX40_9ASTE</name>
<dbReference type="PANTHER" id="PTHR31238">
    <property type="entry name" value="GERMIN-LIKE PROTEIN SUBFAMILY 3 MEMBER 3"/>
    <property type="match status" value="1"/>
</dbReference>
<dbReference type="Proteomes" id="UP001188597">
    <property type="component" value="Unassembled WGS sequence"/>
</dbReference>
<protein>
    <recommendedName>
        <fullName evidence="2">Cupin type-1 domain-containing protein</fullName>
    </recommendedName>
</protein>
<dbReference type="EMBL" id="JAVXUP010004276">
    <property type="protein sequence ID" value="KAK2997307.1"/>
    <property type="molecule type" value="Genomic_DNA"/>
</dbReference>
<dbReference type="Gene3D" id="2.60.120.10">
    <property type="entry name" value="Jelly Rolls"/>
    <property type="match status" value="2"/>
</dbReference>
<accession>A0AA88UX40</accession>
<evidence type="ECO:0000313" key="4">
    <source>
        <dbReference type="Proteomes" id="UP001188597"/>
    </source>
</evidence>
<keyword evidence="4" id="KW-1185">Reference proteome</keyword>
<dbReference type="InterPro" id="IPR011051">
    <property type="entry name" value="RmlC_Cupin_sf"/>
</dbReference>
<dbReference type="Pfam" id="PF00190">
    <property type="entry name" value="Cupin_1"/>
    <property type="match status" value="1"/>
</dbReference>
<dbReference type="InterPro" id="IPR014710">
    <property type="entry name" value="RmlC-like_jellyroll"/>
</dbReference>
<evidence type="ECO:0000313" key="3">
    <source>
        <dbReference type="EMBL" id="KAK2997307.1"/>
    </source>
</evidence>
<dbReference type="AlphaFoldDB" id="A0AA88UX40"/>
<feature type="domain" description="Cupin type-1" evidence="2">
    <location>
        <begin position="62"/>
        <end position="118"/>
    </location>
</feature>
<keyword evidence="1" id="KW-0732">Signal</keyword>
<evidence type="ECO:0000256" key="1">
    <source>
        <dbReference type="SAM" id="SignalP"/>
    </source>
</evidence>
<dbReference type="SUPFAM" id="SSF51182">
    <property type="entry name" value="RmlC-like cupins"/>
    <property type="match status" value="1"/>
</dbReference>